<comment type="caution">
    <text evidence="2">The sequence shown here is derived from an EMBL/GenBank/DDBJ whole genome shotgun (WGS) entry which is preliminary data.</text>
</comment>
<protein>
    <submittedName>
        <fullName evidence="2">Uncharacterized protein</fullName>
    </submittedName>
</protein>
<keyword evidence="3" id="KW-1185">Reference proteome</keyword>
<reference evidence="2" key="1">
    <citation type="submission" date="2021-06" db="EMBL/GenBank/DDBJ databases">
        <title>Comparative genomics, transcriptomics and evolutionary studies reveal genomic signatures of adaptation to plant cell wall in hemibiotrophic fungi.</title>
        <authorList>
            <consortium name="DOE Joint Genome Institute"/>
            <person name="Baroncelli R."/>
            <person name="Diaz J.F."/>
            <person name="Benocci T."/>
            <person name="Peng M."/>
            <person name="Battaglia E."/>
            <person name="Haridas S."/>
            <person name="Andreopoulos W."/>
            <person name="Labutti K."/>
            <person name="Pangilinan J."/>
            <person name="Floch G.L."/>
            <person name="Makela M.R."/>
            <person name="Henrissat B."/>
            <person name="Grigoriev I.V."/>
            <person name="Crouch J.A."/>
            <person name="De Vries R.P."/>
            <person name="Sukno S.A."/>
            <person name="Thon M.R."/>
        </authorList>
    </citation>
    <scope>NUCLEOTIDE SEQUENCE</scope>
    <source>
        <strain evidence="2">CBS 125086</strain>
    </source>
</reference>
<accession>A0AAD8Q982</accession>
<proteinExistence type="predicted"/>
<evidence type="ECO:0000313" key="2">
    <source>
        <dbReference type="EMBL" id="KAK1597701.1"/>
    </source>
</evidence>
<dbReference type="GeneID" id="85436907"/>
<dbReference type="Proteomes" id="UP001230504">
    <property type="component" value="Unassembled WGS sequence"/>
</dbReference>
<sequence length="179" mass="19412">MRDDCTGKHAYPPRVPPRSLYGSQCSVNPPKAADVCIKSWLPACLPVHHVAKYRCSAFVFNNKSSDASTENHSQLSCRGVLGVVSQSEKVYWKTKATALGGRPVEIHISGETVRPGTLPGGTHAPISSLSLTGGPRSFRLRVSTSYRSRTRRAKVSTSNIPREPCLAQPPRSYTNDGHG</sequence>
<gene>
    <name evidence="2" type="ORF">LY79DRAFT_354004</name>
</gene>
<dbReference type="EMBL" id="JAHLJV010000007">
    <property type="protein sequence ID" value="KAK1597701.1"/>
    <property type="molecule type" value="Genomic_DNA"/>
</dbReference>
<name>A0AAD8Q982_9PEZI</name>
<dbReference type="AlphaFoldDB" id="A0AAD8Q982"/>
<evidence type="ECO:0000256" key="1">
    <source>
        <dbReference type="SAM" id="MobiDB-lite"/>
    </source>
</evidence>
<dbReference type="RefSeq" id="XP_060418473.1">
    <property type="nucleotide sequence ID" value="XM_060552667.1"/>
</dbReference>
<feature type="region of interest" description="Disordered" evidence="1">
    <location>
        <begin position="149"/>
        <end position="179"/>
    </location>
</feature>
<evidence type="ECO:0000313" key="3">
    <source>
        <dbReference type="Proteomes" id="UP001230504"/>
    </source>
</evidence>
<organism evidence="2 3">
    <name type="scientific">Colletotrichum navitas</name>
    <dbReference type="NCBI Taxonomy" id="681940"/>
    <lineage>
        <taxon>Eukaryota</taxon>
        <taxon>Fungi</taxon>
        <taxon>Dikarya</taxon>
        <taxon>Ascomycota</taxon>
        <taxon>Pezizomycotina</taxon>
        <taxon>Sordariomycetes</taxon>
        <taxon>Hypocreomycetidae</taxon>
        <taxon>Glomerellales</taxon>
        <taxon>Glomerellaceae</taxon>
        <taxon>Colletotrichum</taxon>
        <taxon>Colletotrichum graminicola species complex</taxon>
    </lineage>
</organism>